<gene>
    <name evidence="5" type="primary">thiK</name>
    <name evidence="7" type="ORF">SAMN02982996_01037</name>
</gene>
<comment type="catalytic activity">
    <reaction evidence="5">
        <text>thiamine + ATP = thiamine phosphate + ADP + H(+)</text>
        <dbReference type="Rhea" id="RHEA:12012"/>
        <dbReference type="ChEBI" id="CHEBI:15378"/>
        <dbReference type="ChEBI" id="CHEBI:18385"/>
        <dbReference type="ChEBI" id="CHEBI:30616"/>
        <dbReference type="ChEBI" id="CHEBI:37575"/>
        <dbReference type="ChEBI" id="CHEBI:456216"/>
        <dbReference type="EC" id="2.7.1.89"/>
    </reaction>
</comment>
<evidence type="ECO:0000256" key="4">
    <source>
        <dbReference type="ARBA" id="ARBA00022840"/>
    </source>
</evidence>
<evidence type="ECO:0000256" key="3">
    <source>
        <dbReference type="ARBA" id="ARBA00022777"/>
    </source>
</evidence>
<comment type="pathway">
    <text evidence="5">Cofactor biosynthesis; thiamine diphosphate biosynthesis; thiamine phosphate from thiamine: step 1/1.</text>
</comment>
<dbReference type="EMBL" id="FNQS01000002">
    <property type="protein sequence ID" value="SEA12461.1"/>
    <property type="molecule type" value="Genomic_DNA"/>
</dbReference>
<evidence type="ECO:0000313" key="7">
    <source>
        <dbReference type="EMBL" id="SEA12461.1"/>
    </source>
</evidence>
<dbReference type="GO" id="GO:0005524">
    <property type="term" value="F:ATP binding"/>
    <property type="evidence" value="ECO:0007669"/>
    <property type="project" value="UniProtKB-KW"/>
</dbReference>
<evidence type="ECO:0000256" key="1">
    <source>
        <dbReference type="ARBA" id="ARBA00022679"/>
    </source>
</evidence>
<dbReference type="GeneID" id="97763951"/>
<comment type="similarity">
    <text evidence="5">Belongs to the thiamine kinase family.</text>
</comment>
<keyword evidence="4 5" id="KW-0067">ATP-binding</keyword>
<dbReference type="SUPFAM" id="SSF56112">
    <property type="entry name" value="Protein kinase-like (PK-like)"/>
    <property type="match status" value="1"/>
</dbReference>
<evidence type="ECO:0000256" key="2">
    <source>
        <dbReference type="ARBA" id="ARBA00022741"/>
    </source>
</evidence>
<feature type="domain" description="Aminoglycoside phosphotransferase" evidence="6">
    <location>
        <begin position="28"/>
        <end position="229"/>
    </location>
</feature>
<dbReference type="HAMAP" id="MF_01604">
    <property type="entry name" value="Thiamine_kinase"/>
    <property type="match status" value="1"/>
</dbReference>
<evidence type="ECO:0000313" key="8">
    <source>
        <dbReference type="Proteomes" id="UP000187280"/>
    </source>
</evidence>
<dbReference type="InterPro" id="IPR011009">
    <property type="entry name" value="Kinase-like_dom_sf"/>
</dbReference>
<proteinExistence type="inferred from homology"/>
<organism evidence="7 8">
    <name type="scientific">Lonsdalea quercina</name>
    <dbReference type="NCBI Taxonomy" id="71657"/>
    <lineage>
        <taxon>Bacteria</taxon>
        <taxon>Pseudomonadati</taxon>
        <taxon>Pseudomonadota</taxon>
        <taxon>Gammaproteobacteria</taxon>
        <taxon>Enterobacterales</taxon>
        <taxon>Pectobacteriaceae</taxon>
        <taxon>Lonsdalea</taxon>
    </lineage>
</organism>
<protein>
    <recommendedName>
        <fullName evidence="5">Thiamine kinase</fullName>
        <ecNumber evidence="5">2.7.1.89</ecNumber>
    </recommendedName>
</protein>
<evidence type="ECO:0000259" key="6">
    <source>
        <dbReference type="Pfam" id="PF01636"/>
    </source>
</evidence>
<dbReference type="GO" id="GO:0019165">
    <property type="term" value="F:thiamine kinase activity"/>
    <property type="evidence" value="ECO:0007669"/>
    <property type="project" value="UniProtKB-UniRule"/>
</dbReference>
<keyword evidence="3 5" id="KW-0418">Kinase</keyword>
<dbReference type="STRING" id="71657.SAMN02982996_01037"/>
<dbReference type="eggNOG" id="COG0510">
    <property type="taxonomic scope" value="Bacteria"/>
</dbReference>
<dbReference type="EC" id="2.7.1.89" evidence="5"/>
<accession>A0A1H3YMR0</accession>
<dbReference type="GO" id="GO:0006772">
    <property type="term" value="P:thiamine metabolic process"/>
    <property type="evidence" value="ECO:0007669"/>
    <property type="project" value="InterPro"/>
</dbReference>
<dbReference type="Gene3D" id="3.90.1200.10">
    <property type="match status" value="1"/>
</dbReference>
<dbReference type="GO" id="GO:0009229">
    <property type="term" value="P:thiamine diphosphate biosynthetic process"/>
    <property type="evidence" value="ECO:0007669"/>
    <property type="project" value="UniProtKB-UniRule"/>
</dbReference>
<evidence type="ECO:0000256" key="5">
    <source>
        <dbReference type="HAMAP-Rule" id="MF_01604"/>
    </source>
</evidence>
<comment type="function">
    <text evidence="5">Catalyzes the phosphorylation of thiamine to thiamine phosphate.</text>
</comment>
<dbReference type="Pfam" id="PF01636">
    <property type="entry name" value="APH"/>
    <property type="match status" value="1"/>
</dbReference>
<reference evidence="7 8" key="1">
    <citation type="submission" date="2016-10" db="EMBL/GenBank/DDBJ databases">
        <authorList>
            <person name="de Groot N.N."/>
        </authorList>
    </citation>
    <scope>NUCLEOTIDE SEQUENCE [LARGE SCALE GENOMIC DNA]</scope>
    <source>
        <strain evidence="7 8">ATCC 29281</strain>
    </source>
</reference>
<keyword evidence="1 5" id="KW-0808">Transferase</keyword>
<dbReference type="InterPro" id="IPR014093">
    <property type="entry name" value="Thiamine_kinase"/>
</dbReference>
<keyword evidence="2 5" id="KW-0547">Nucleotide-binding</keyword>
<name>A0A1H3YMR0_9GAMM</name>
<dbReference type="UniPathway" id="UPA00060">
    <property type="reaction ID" value="UER00596"/>
</dbReference>
<keyword evidence="8" id="KW-1185">Reference proteome</keyword>
<dbReference type="Proteomes" id="UP000187280">
    <property type="component" value="Unassembled WGS sequence"/>
</dbReference>
<sequence>MSQSALLALLERQKPASTAGFCLSEVRGLSSESWRVHSPEGDWLARGQSRDGSQLGGNRRREFRILRQLSRTGLAPRPVALRSEWLLVEWLEGRVATDAQFAELLQKGALAACLAALHHQPGFGFPLPLKALLTRHWQNMSPARRTPNLLRHLQRLLGRPLPPTLILAPLHLDVHPGNLVHHAQTWRLIDWEYAVDGDIALELAALFRANALARERQQRFLDDYCRHWSGLSSQLLSERITQWLPWVDFLMLMWYEVRWQQTRQTTFLQAATSLRLKLGLPW</sequence>
<dbReference type="AlphaFoldDB" id="A0A1H3YMR0"/>
<dbReference type="RefSeq" id="WP_074728035.1">
    <property type="nucleotide sequence ID" value="NZ_FNQS01000002.1"/>
</dbReference>
<dbReference type="InterPro" id="IPR002575">
    <property type="entry name" value="Aminoglycoside_PTrfase"/>
</dbReference>